<sequence length="332" mass="37697">MINAVTKRLIGVPDPIAVRQSNQSEASGAITSPKATQTLPLVPISRQRLATYTHWEKLHRGHKESQRLELGLEGIRRVLQLLVPLQQQLQQQPQRESLISRLQQHLIDWQQQHGLQHGIDHRLQIFSAEASPRQFRLPSVDLLSKRKHDEVVTIRALGKQQAVLLPQGANSQRLKQELSRAFAQFDIKLLVTNGASLFEASESIWQALGGELSVQGQGQRLPAGELRPLRLKEHFHQQDPRSWKLGNVDHQQLVANAINMLTEQQRRLLHKQSALVEQLIGKDFQVDYQALEQQLLQLKQQLDPQTYAEQLAALMAQANLSRLQSQALILPK</sequence>
<protein>
    <submittedName>
        <fullName evidence="1">Uncharacterized protein</fullName>
    </submittedName>
</protein>
<dbReference type="EMBL" id="CP051180">
    <property type="protein sequence ID" value="QIZ76779.1"/>
    <property type="molecule type" value="Genomic_DNA"/>
</dbReference>
<reference evidence="1 2" key="1">
    <citation type="submission" date="2020-04" db="EMBL/GenBank/DDBJ databases">
        <title>Ferrimonas sp. S7 isolated from sea water.</title>
        <authorList>
            <person name="Bae S.S."/>
            <person name="Baek K."/>
        </authorList>
    </citation>
    <scope>NUCLEOTIDE SEQUENCE [LARGE SCALE GENOMIC DNA]</scope>
    <source>
        <strain evidence="1 2">S7</strain>
    </source>
</reference>
<dbReference type="Proteomes" id="UP000501602">
    <property type="component" value="Chromosome"/>
</dbReference>
<accession>A0A6H1UDS8</accession>
<organism evidence="1 2">
    <name type="scientific">Ferrimonas lipolytica</name>
    <dbReference type="NCBI Taxonomy" id="2724191"/>
    <lineage>
        <taxon>Bacteria</taxon>
        <taxon>Pseudomonadati</taxon>
        <taxon>Pseudomonadota</taxon>
        <taxon>Gammaproteobacteria</taxon>
        <taxon>Alteromonadales</taxon>
        <taxon>Ferrimonadaceae</taxon>
        <taxon>Ferrimonas</taxon>
    </lineage>
</organism>
<evidence type="ECO:0000313" key="1">
    <source>
        <dbReference type="EMBL" id="QIZ76779.1"/>
    </source>
</evidence>
<keyword evidence="2" id="KW-1185">Reference proteome</keyword>
<gene>
    <name evidence="1" type="ORF">HER31_07765</name>
</gene>
<dbReference type="RefSeq" id="WP_168660040.1">
    <property type="nucleotide sequence ID" value="NZ_CP051180.1"/>
</dbReference>
<proteinExistence type="predicted"/>
<name>A0A6H1UDS8_9GAMM</name>
<dbReference type="AlphaFoldDB" id="A0A6H1UDS8"/>
<evidence type="ECO:0000313" key="2">
    <source>
        <dbReference type="Proteomes" id="UP000501602"/>
    </source>
</evidence>
<dbReference type="KEGG" id="fes:HER31_07765"/>